<dbReference type="Proteomes" id="UP000248975">
    <property type="component" value="Unassembled WGS sequence"/>
</dbReference>
<reference evidence="2 3" key="1">
    <citation type="submission" date="2017-08" db="EMBL/GenBank/DDBJ databases">
        <title>Infants hospitalized years apart are colonized by the same room-sourced microbial strains.</title>
        <authorList>
            <person name="Brooks B."/>
            <person name="Olm M.R."/>
            <person name="Firek B.A."/>
            <person name="Baker R."/>
            <person name="Thomas B.C."/>
            <person name="Morowitz M.J."/>
            <person name="Banfield J.F."/>
        </authorList>
    </citation>
    <scope>NUCLEOTIDE SEQUENCE [LARGE SCALE GENOMIC DNA]</scope>
    <source>
        <strain evidence="2">S2_003_000_R2_11</strain>
    </source>
</reference>
<organism evidence="2 3">
    <name type="scientific">Cereibacter sphaeroides</name>
    <name type="common">Rhodobacter sphaeroides</name>
    <dbReference type="NCBI Taxonomy" id="1063"/>
    <lineage>
        <taxon>Bacteria</taxon>
        <taxon>Pseudomonadati</taxon>
        <taxon>Pseudomonadota</taxon>
        <taxon>Alphaproteobacteria</taxon>
        <taxon>Rhodobacterales</taxon>
        <taxon>Paracoccaceae</taxon>
        <taxon>Cereibacter</taxon>
    </lineage>
</organism>
<sequence>MSEPELRWPGLLLLALLAACAPAPKGGPYRSAGTPMYSNAVLQTDRLAGRWLQVADFAPADAAACQAGGVTVTPEGALTLAVQADLCLGGQKRAFSGVADVSGPGRIMLQGADPTGIGAEWWILWVDDGYRTMVIGTPSGAFGMILDRQAQVPPDRMRAAREILAWNGYDLARLRSVSAP</sequence>
<dbReference type="Pfam" id="PF08212">
    <property type="entry name" value="Lipocalin_2"/>
    <property type="match status" value="1"/>
</dbReference>
<dbReference type="PROSITE" id="PS51257">
    <property type="entry name" value="PROKAR_LIPOPROTEIN"/>
    <property type="match status" value="1"/>
</dbReference>
<dbReference type="Gene3D" id="2.40.128.20">
    <property type="match status" value="1"/>
</dbReference>
<dbReference type="SUPFAM" id="SSF50814">
    <property type="entry name" value="Lipocalins"/>
    <property type="match status" value="1"/>
</dbReference>
<dbReference type="AlphaFoldDB" id="A0A2W5SDL1"/>
<dbReference type="InterPro" id="IPR000566">
    <property type="entry name" value="Lipocln_cytosolic_FA-bd_dom"/>
</dbReference>
<evidence type="ECO:0000259" key="1">
    <source>
        <dbReference type="Pfam" id="PF08212"/>
    </source>
</evidence>
<gene>
    <name evidence="2" type="ORF">DI533_06540</name>
</gene>
<evidence type="ECO:0000313" key="3">
    <source>
        <dbReference type="Proteomes" id="UP000248975"/>
    </source>
</evidence>
<proteinExistence type="predicted"/>
<feature type="domain" description="Lipocalin/cytosolic fatty-acid binding" evidence="1">
    <location>
        <begin position="44"/>
        <end position="177"/>
    </location>
</feature>
<protein>
    <submittedName>
        <fullName evidence="2">Lipocalin</fullName>
    </submittedName>
</protein>
<dbReference type="EMBL" id="QFQS01000001">
    <property type="protein sequence ID" value="PZR00240.1"/>
    <property type="molecule type" value="Genomic_DNA"/>
</dbReference>
<evidence type="ECO:0000313" key="2">
    <source>
        <dbReference type="EMBL" id="PZR00240.1"/>
    </source>
</evidence>
<comment type="caution">
    <text evidence="2">The sequence shown here is derived from an EMBL/GenBank/DDBJ whole genome shotgun (WGS) entry which is preliminary data.</text>
</comment>
<dbReference type="InterPro" id="IPR012674">
    <property type="entry name" value="Calycin"/>
</dbReference>
<accession>A0A2W5SDL1</accession>
<name>A0A2W5SDL1_CERSP</name>